<evidence type="ECO:0000313" key="1">
    <source>
        <dbReference type="EMBL" id="TNN60001.1"/>
    </source>
</evidence>
<comment type="caution">
    <text evidence="1">The sequence shown here is derived from an EMBL/GenBank/DDBJ whole genome shotgun (WGS) entry which is preliminary data.</text>
</comment>
<organism evidence="1 2">
    <name type="scientific">Liparis tanakae</name>
    <name type="common">Tanaka's snailfish</name>
    <dbReference type="NCBI Taxonomy" id="230148"/>
    <lineage>
        <taxon>Eukaryota</taxon>
        <taxon>Metazoa</taxon>
        <taxon>Chordata</taxon>
        <taxon>Craniata</taxon>
        <taxon>Vertebrata</taxon>
        <taxon>Euteleostomi</taxon>
        <taxon>Actinopterygii</taxon>
        <taxon>Neopterygii</taxon>
        <taxon>Teleostei</taxon>
        <taxon>Neoteleostei</taxon>
        <taxon>Acanthomorphata</taxon>
        <taxon>Eupercaria</taxon>
        <taxon>Perciformes</taxon>
        <taxon>Cottioidei</taxon>
        <taxon>Cottales</taxon>
        <taxon>Liparidae</taxon>
        <taxon>Liparis</taxon>
    </lineage>
</organism>
<protein>
    <submittedName>
        <fullName evidence="1">Uncharacterized protein</fullName>
    </submittedName>
</protein>
<accession>A0A4Z2H323</accession>
<reference evidence="1 2" key="1">
    <citation type="submission" date="2019-03" db="EMBL/GenBank/DDBJ databases">
        <title>First draft genome of Liparis tanakae, snailfish: a comprehensive survey of snailfish specific genes.</title>
        <authorList>
            <person name="Kim W."/>
            <person name="Song I."/>
            <person name="Jeong J.-H."/>
            <person name="Kim D."/>
            <person name="Kim S."/>
            <person name="Ryu S."/>
            <person name="Song J.Y."/>
            <person name="Lee S.K."/>
        </authorList>
    </citation>
    <scope>NUCLEOTIDE SEQUENCE [LARGE SCALE GENOMIC DNA]</scope>
    <source>
        <tissue evidence="1">Muscle</tissue>
    </source>
</reference>
<evidence type="ECO:0000313" key="2">
    <source>
        <dbReference type="Proteomes" id="UP000314294"/>
    </source>
</evidence>
<dbReference type="Proteomes" id="UP000314294">
    <property type="component" value="Unassembled WGS sequence"/>
</dbReference>
<keyword evidence="2" id="KW-1185">Reference proteome</keyword>
<gene>
    <name evidence="1" type="ORF">EYF80_029759</name>
</gene>
<dbReference type="AlphaFoldDB" id="A0A4Z2H323"/>
<proteinExistence type="predicted"/>
<sequence>MYYEEISRAMTRGIRHSQRSILDWPGGRTELLYAERRRCLEMLQFQQEIETCSKAGMRTKIDKLLGRMCRQPETKAGRMWL</sequence>
<dbReference type="EMBL" id="SRLO01000342">
    <property type="protein sequence ID" value="TNN60001.1"/>
    <property type="molecule type" value="Genomic_DNA"/>
</dbReference>
<name>A0A4Z2H323_9TELE</name>